<dbReference type="EC" id="3.4.25.-" evidence="5"/>
<keyword evidence="4 5" id="KW-0378">Hydrolase</keyword>
<dbReference type="GO" id="GO:0004298">
    <property type="term" value="F:threonine-type endopeptidase activity"/>
    <property type="evidence" value="ECO:0007669"/>
    <property type="project" value="UniProtKB-KW"/>
</dbReference>
<dbReference type="EMBL" id="AUZX01014732">
    <property type="protein sequence ID" value="EQD31396.1"/>
    <property type="molecule type" value="Genomic_DNA"/>
</dbReference>
<keyword evidence="5" id="KW-0647">Proteasome</keyword>
<comment type="caution">
    <text evidence="5">The sequence shown here is derived from an EMBL/GenBank/DDBJ whole genome shotgun (WGS) entry which is preliminary data.</text>
</comment>
<evidence type="ECO:0000256" key="4">
    <source>
        <dbReference type="ARBA" id="ARBA00022801"/>
    </source>
</evidence>
<dbReference type="PRINTS" id="PR00141">
    <property type="entry name" value="PROTEASOME"/>
</dbReference>
<organism evidence="5">
    <name type="scientific">mine drainage metagenome</name>
    <dbReference type="NCBI Taxonomy" id="410659"/>
    <lineage>
        <taxon>unclassified sequences</taxon>
        <taxon>metagenomes</taxon>
        <taxon>ecological metagenomes</taxon>
    </lineage>
</organism>
<keyword evidence="2" id="KW-0645">Protease</keyword>
<accession>T0Y8C7</accession>
<dbReference type="AlphaFoldDB" id="T0Y8C7"/>
<reference evidence="5" key="1">
    <citation type="submission" date="2013-08" db="EMBL/GenBank/DDBJ databases">
        <authorList>
            <person name="Mendez C."/>
            <person name="Richter M."/>
            <person name="Ferrer M."/>
            <person name="Sanchez J."/>
        </authorList>
    </citation>
    <scope>NUCLEOTIDE SEQUENCE</scope>
</reference>
<gene>
    <name evidence="5" type="ORF">B1A_19963</name>
</gene>
<dbReference type="GO" id="GO:0005839">
    <property type="term" value="C:proteasome core complex"/>
    <property type="evidence" value="ECO:0007669"/>
    <property type="project" value="InterPro"/>
</dbReference>
<dbReference type="SUPFAM" id="SSF56235">
    <property type="entry name" value="N-terminal nucleophile aminohydrolases (Ntn hydrolases)"/>
    <property type="match status" value="1"/>
</dbReference>
<dbReference type="Gene3D" id="3.60.20.10">
    <property type="entry name" value="Glutamine Phosphoribosylpyrophosphate, subunit 1, domain 1"/>
    <property type="match status" value="1"/>
</dbReference>
<evidence type="ECO:0000256" key="2">
    <source>
        <dbReference type="ARBA" id="ARBA00022670"/>
    </source>
</evidence>
<keyword evidence="1" id="KW-0963">Cytoplasm</keyword>
<reference evidence="5" key="2">
    <citation type="journal article" date="2014" name="ISME J.">
        <title>Microbial stratification in low pH oxic and suboxic macroscopic growths along an acid mine drainage.</title>
        <authorList>
            <person name="Mendez-Garcia C."/>
            <person name="Mesa V."/>
            <person name="Sprenger R.R."/>
            <person name="Richter M."/>
            <person name="Diez M.S."/>
            <person name="Solano J."/>
            <person name="Bargiela R."/>
            <person name="Golyshina O.V."/>
            <person name="Manteca A."/>
            <person name="Ramos J.L."/>
            <person name="Gallego J.R."/>
            <person name="Llorente I."/>
            <person name="Martins Dos Santos V.A."/>
            <person name="Jensen O.N."/>
            <person name="Pelaez A.I."/>
            <person name="Sanchez J."/>
            <person name="Ferrer M."/>
        </authorList>
    </citation>
    <scope>NUCLEOTIDE SEQUENCE</scope>
</reference>
<dbReference type="InterPro" id="IPR000243">
    <property type="entry name" value="Pept_T1A_subB"/>
</dbReference>
<feature type="non-terminal residue" evidence="5">
    <location>
        <position position="1"/>
    </location>
</feature>
<keyword evidence="3" id="KW-0888">Threonine protease</keyword>
<evidence type="ECO:0000256" key="1">
    <source>
        <dbReference type="ARBA" id="ARBA00022490"/>
    </source>
</evidence>
<dbReference type="InterPro" id="IPR001353">
    <property type="entry name" value="Proteasome_sua/b"/>
</dbReference>
<evidence type="ECO:0000313" key="5">
    <source>
        <dbReference type="EMBL" id="EQD31396.1"/>
    </source>
</evidence>
<sequence>DAAGGAVEDVFVSTGSGSPFVYGVLESTYNKDMKLDEAVDMVIRGISAAKSRDSASGGMIDVAIIGAGEGYKQLPEDDILARIKKLKLNF</sequence>
<protein>
    <submittedName>
        <fullName evidence="5">Proteasome, alpha and beta subunits</fullName>
        <ecNumber evidence="5">3.4.25.-</ecNumber>
    </submittedName>
</protein>
<name>T0Y8C7_9ZZZZ</name>
<dbReference type="InterPro" id="IPR029055">
    <property type="entry name" value="Ntn_hydrolases_N"/>
</dbReference>
<proteinExistence type="predicted"/>
<dbReference type="GO" id="GO:0051603">
    <property type="term" value="P:proteolysis involved in protein catabolic process"/>
    <property type="evidence" value="ECO:0007669"/>
    <property type="project" value="InterPro"/>
</dbReference>
<evidence type="ECO:0000256" key="3">
    <source>
        <dbReference type="ARBA" id="ARBA00022698"/>
    </source>
</evidence>
<dbReference type="Pfam" id="PF00227">
    <property type="entry name" value="Proteasome"/>
    <property type="match status" value="1"/>
</dbReference>